<dbReference type="InterPro" id="IPR044946">
    <property type="entry name" value="Restrct_endonuc_typeI_TRD_sf"/>
</dbReference>
<gene>
    <name evidence="6" type="primary">hsdS</name>
    <name evidence="6" type="ORF">LACPI_0881</name>
</gene>
<proteinExistence type="inferred from homology"/>
<comment type="subunit">
    <text evidence="4">The methyltransferase is composed of M and S polypeptides.</text>
</comment>
<dbReference type="GO" id="GO:0009307">
    <property type="term" value="P:DNA restriction-modification system"/>
    <property type="evidence" value="ECO:0007669"/>
    <property type="project" value="UniProtKB-KW"/>
</dbReference>
<accession>A0A0D6DX47</accession>
<dbReference type="REBASE" id="110352">
    <property type="entry name" value="S1.Lpi47ORF877P"/>
</dbReference>
<evidence type="ECO:0000259" key="5">
    <source>
        <dbReference type="Pfam" id="PF01420"/>
    </source>
</evidence>
<dbReference type="PANTHER" id="PTHR43140:SF1">
    <property type="entry name" value="TYPE I RESTRICTION ENZYME ECOKI SPECIFICITY SUBUNIT"/>
    <property type="match status" value="1"/>
</dbReference>
<keyword evidence="2" id="KW-0680">Restriction system</keyword>
<dbReference type="SUPFAM" id="SSF116734">
    <property type="entry name" value="DNA methylase specificity domain"/>
    <property type="match status" value="2"/>
</dbReference>
<evidence type="ECO:0000256" key="2">
    <source>
        <dbReference type="ARBA" id="ARBA00022747"/>
    </source>
</evidence>
<dbReference type="RefSeq" id="WP_047915267.1">
    <property type="nucleotide sequence ID" value="NZ_LN774769.1"/>
</dbReference>
<dbReference type="CDD" id="cd17268">
    <property type="entry name" value="RMtype1_S_Ara36733I_TRD1-CR1_like"/>
    <property type="match status" value="1"/>
</dbReference>
<dbReference type="InterPro" id="IPR000055">
    <property type="entry name" value="Restrct_endonuc_typeI_TRD"/>
</dbReference>
<evidence type="ECO:0000313" key="6">
    <source>
        <dbReference type="EMBL" id="CEN28081.1"/>
    </source>
</evidence>
<dbReference type="PANTHER" id="PTHR43140">
    <property type="entry name" value="TYPE-1 RESTRICTION ENZYME ECOKI SPECIFICITY PROTEIN"/>
    <property type="match status" value="1"/>
</dbReference>
<feature type="domain" description="Type I restriction modification DNA specificity" evidence="5">
    <location>
        <begin position="200"/>
        <end position="378"/>
    </location>
</feature>
<sequence length="404" mass="46104">MTESRMTQLLKDTVVEWKKLGDVCEIIKGKQFNKRDMLEEAEYPVINGGIFASGYVEVYNQVSNTITVSQGGASAGFVNFIETKFWLGAHAFAILSNEEVLNRYVYHFLKMNQKKIQSSQKGAGIPSVSKTTLINLEIPIPPLETQNEIVEILDKMTSYVTELTTELTTELALRRKQYAFYLDKLLTFPEEVVSDGKLSWHWTTLGEVGTFTRGSGLQKKDFTEIGSPVIHYGQIYTKYDFEADKTISFTSEEVFNKLKKARFGDIVMATTSENIIDVGKSVVWTGNYEIGISGDMCIYRTTQNAKYFAYYFQTNDYQRQKERKVTGTKVNRINVSDIGKIIIPLPDLKIQNKIVEILDRFQAMTENVSGLLPKEIEQRHKQYVYYREKLLTFNSNNGSQSASH</sequence>
<evidence type="ECO:0000313" key="7">
    <source>
        <dbReference type="Proteomes" id="UP000033166"/>
    </source>
</evidence>
<keyword evidence="3" id="KW-0238">DNA-binding</keyword>
<reference evidence="7" key="1">
    <citation type="submission" date="2015-01" db="EMBL/GenBank/DDBJ databases">
        <authorList>
            <person name="Andreevskaya M."/>
        </authorList>
    </citation>
    <scope>NUCLEOTIDE SEQUENCE [LARGE SCALE GENOMIC DNA]</scope>
    <source>
        <strain evidence="7">MKFS47</strain>
    </source>
</reference>
<dbReference type="AlphaFoldDB" id="A0A0D6DX47"/>
<dbReference type="GO" id="GO:0003677">
    <property type="term" value="F:DNA binding"/>
    <property type="evidence" value="ECO:0007669"/>
    <property type="project" value="UniProtKB-KW"/>
</dbReference>
<evidence type="ECO:0000256" key="1">
    <source>
        <dbReference type="ARBA" id="ARBA00010923"/>
    </source>
</evidence>
<name>A0A0D6DX47_9LACT</name>
<dbReference type="KEGG" id="lpk:LACPI_0881"/>
<protein>
    <submittedName>
        <fullName evidence="6">Type I restriction-modification system DNA specificity subunit HsdS</fullName>
    </submittedName>
</protein>
<evidence type="ECO:0000256" key="3">
    <source>
        <dbReference type="ARBA" id="ARBA00023125"/>
    </source>
</evidence>
<dbReference type="Gene3D" id="3.90.220.20">
    <property type="entry name" value="DNA methylase specificity domains"/>
    <property type="match status" value="2"/>
</dbReference>
<organism evidence="6 7">
    <name type="scientific">Pseudolactococcus piscium MKFS47</name>
    <dbReference type="NCBI Taxonomy" id="297352"/>
    <lineage>
        <taxon>Bacteria</taxon>
        <taxon>Bacillati</taxon>
        <taxon>Bacillota</taxon>
        <taxon>Bacilli</taxon>
        <taxon>Lactobacillales</taxon>
        <taxon>Streptococcaceae</taxon>
        <taxon>Pseudolactococcus</taxon>
    </lineage>
</organism>
<dbReference type="HOGENOM" id="CLU_021095_6_0_9"/>
<dbReference type="InterPro" id="IPR051212">
    <property type="entry name" value="Type-I_RE_S_subunit"/>
</dbReference>
<evidence type="ECO:0000256" key="4">
    <source>
        <dbReference type="ARBA" id="ARBA00038652"/>
    </source>
</evidence>
<dbReference type="Pfam" id="PF01420">
    <property type="entry name" value="Methylase_S"/>
    <property type="match status" value="2"/>
</dbReference>
<feature type="domain" description="Type I restriction modification DNA specificity" evidence="5">
    <location>
        <begin position="16"/>
        <end position="171"/>
    </location>
</feature>
<comment type="similarity">
    <text evidence="1">Belongs to the type-I restriction system S methylase family.</text>
</comment>
<dbReference type="CDD" id="cd17291">
    <property type="entry name" value="RMtype1_S_MgeORF438P-TRD-CR_like"/>
    <property type="match status" value="1"/>
</dbReference>
<dbReference type="Proteomes" id="UP000033166">
    <property type="component" value="Chromosome I"/>
</dbReference>
<dbReference type="EMBL" id="LN774769">
    <property type="protein sequence ID" value="CEN28081.1"/>
    <property type="molecule type" value="Genomic_DNA"/>
</dbReference>